<feature type="transmembrane region" description="Helical" evidence="7">
    <location>
        <begin position="221"/>
        <end position="242"/>
    </location>
</feature>
<evidence type="ECO:0000256" key="1">
    <source>
        <dbReference type="ARBA" id="ARBA00004141"/>
    </source>
</evidence>
<keyword evidence="10" id="KW-1185">Reference proteome</keyword>
<evidence type="ECO:0000259" key="8">
    <source>
        <dbReference type="PROSITE" id="PS50850"/>
    </source>
</evidence>
<accession>A0AAD4L8X8</accession>
<feature type="transmembrane region" description="Helical" evidence="7">
    <location>
        <begin position="354"/>
        <end position="377"/>
    </location>
</feature>
<reference evidence="9" key="1">
    <citation type="submission" date="2021-12" db="EMBL/GenBank/DDBJ databases">
        <title>Convergent genome expansion in fungi linked to evolution of root-endophyte symbiosis.</title>
        <authorList>
            <consortium name="DOE Joint Genome Institute"/>
            <person name="Ke Y.-H."/>
            <person name="Bonito G."/>
            <person name="Liao H.-L."/>
            <person name="Looney B."/>
            <person name="Rojas-Flechas A."/>
            <person name="Nash J."/>
            <person name="Hameed K."/>
            <person name="Schadt C."/>
            <person name="Martin F."/>
            <person name="Crous P.W."/>
            <person name="Miettinen O."/>
            <person name="Magnuson J.K."/>
            <person name="Labbe J."/>
            <person name="Jacobson D."/>
            <person name="Doktycz M.J."/>
            <person name="Veneault-Fourrey C."/>
            <person name="Kuo A."/>
            <person name="Mondo S."/>
            <person name="Calhoun S."/>
            <person name="Riley R."/>
            <person name="Ohm R."/>
            <person name="LaButti K."/>
            <person name="Andreopoulos B."/>
            <person name="Pangilinan J."/>
            <person name="Nolan M."/>
            <person name="Tritt A."/>
            <person name="Clum A."/>
            <person name="Lipzen A."/>
            <person name="Daum C."/>
            <person name="Barry K."/>
            <person name="Grigoriev I.V."/>
            <person name="Vilgalys R."/>
        </authorList>
    </citation>
    <scope>NUCLEOTIDE SEQUENCE</scope>
    <source>
        <strain evidence="9">PMI_201</strain>
    </source>
</reference>
<feature type="transmembrane region" description="Helical" evidence="7">
    <location>
        <begin position="128"/>
        <end position="148"/>
    </location>
</feature>
<evidence type="ECO:0000256" key="3">
    <source>
        <dbReference type="ARBA" id="ARBA00022692"/>
    </source>
</evidence>
<dbReference type="GeneID" id="70242779"/>
<keyword evidence="5 7" id="KW-0472">Membrane</keyword>
<feature type="transmembrane region" description="Helical" evidence="7">
    <location>
        <begin position="468"/>
        <end position="490"/>
    </location>
</feature>
<dbReference type="InterPro" id="IPR020846">
    <property type="entry name" value="MFS_dom"/>
</dbReference>
<dbReference type="FunFam" id="1.20.1250.20:FF:000011">
    <property type="entry name" value="MFS multidrug transporter, putative"/>
    <property type="match status" value="1"/>
</dbReference>
<comment type="subcellular location">
    <subcellularLocation>
        <location evidence="1">Membrane</location>
        <topology evidence="1">Multi-pass membrane protein</topology>
    </subcellularLocation>
</comment>
<keyword evidence="4 7" id="KW-1133">Transmembrane helix</keyword>
<evidence type="ECO:0000313" key="9">
    <source>
        <dbReference type="EMBL" id="KAH8706039.1"/>
    </source>
</evidence>
<feature type="transmembrane region" description="Helical" evidence="7">
    <location>
        <begin position="160"/>
        <end position="179"/>
    </location>
</feature>
<dbReference type="EMBL" id="JAJTJA010000001">
    <property type="protein sequence ID" value="KAH8706039.1"/>
    <property type="molecule type" value="Genomic_DNA"/>
</dbReference>
<sequence>MATSQDLCDCQQRPQGAEILALEQGQQDARPNGQTSVNGTESSGILESDKKEAVHHLARVKDSQSADANIVDWDGPNDPVNPQNWSPLKRWSNIAVVGLITFNVPLASSMLAPAVPQLLQSFKTNNEALSTFVVSVYILGMAAGPLILAPMSELYGRVIVYHVGNVLFIIFTVACGLATNINMLVAFRFLAGLVGAAPIAIGGGTIADVTTMKQRGTAMSIWSLGPLLGPSVGPVIGGFLSQSKGWRWIFWLLAIIAGVIAIISLVVLRESHAPTLLKRKANRLRTESGNMDLRSKLDSQLSPKELFLRAIVRPCKMLVFSPVCLILSIYSAFVYAMIYFMFSTFSFIFEDHYGFGQGTVGLVFLACGIGMMLGLVIQQFTGDRIRKSLADKYNGGTSKPEYRVPPMFFAGALLPAGLALYGWTVQYHVQWAVPLLGTLLVGTGICIINVCINTYLVDTFTIYAASALAASAVLRSVFAAVLPLFALQLYNKLGLGWGNTLFAFIALGMWPITLLFFIHGEKLRTNPKLQVKL</sequence>
<dbReference type="GO" id="GO:0022857">
    <property type="term" value="F:transmembrane transporter activity"/>
    <property type="evidence" value="ECO:0007669"/>
    <property type="project" value="InterPro"/>
</dbReference>
<dbReference type="PANTHER" id="PTHR23502">
    <property type="entry name" value="MAJOR FACILITATOR SUPERFAMILY"/>
    <property type="match status" value="1"/>
</dbReference>
<evidence type="ECO:0000256" key="7">
    <source>
        <dbReference type="SAM" id="Phobius"/>
    </source>
</evidence>
<gene>
    <name evidence="9" type="ORF">BGW36DRAFT_311900</name>
</gene>
<dbReference type="CDD" id="cd17323">
    <property type="entry name" value="MFS_Tpo1_MDR_like"/>
    <property type="match status" value="1"/>
</dbReference>
<dbReference type="InterPro" id="IPR036259">
    <property type="entry name" value="MFS_trans_sf"/>
</dbReference>
<feature type="transmembrane region" description="Helical" evidence="7">
    <location>
        <begin position="431"/>
        <end position="456"/>
    </location>
</feature>
<protein>
    <submittedName>
        <fullName evidence="9">Major facilitator superfamily transporter</fullName>
    </submittedName>
</protein>
<dbReference type="Gene3D" id="1.20.1250.20">
    <property type="entry name" value="MFS general substrate transporter like domains"/>
    <property type="match status" value="1"/>
</dbReference>
<dbReference type="InterPro" id="IPR011701">
    <property type="entry name" value="MFS"/>
</dbReference>
<feature type="transmembrane region" description="Helical" evidence="7">
    <location>
        <begin position="248"/>
        <end position="268"/>
    </location>
</feature>
<organism evidence="9 10">
    <name type="scientific">Talaromyces proteolyticus</name>
    <dbReference type="NCBI Taxonomy" id="1131652"/>
    <lineage>
        <taxon>Eukaryota</taxon>
        <taxon>Fungi</taxon>
        <taxon>Dikarya</taxon>
        <taxon>Ascomycota</taxon>
        <taxon>Pezizomycotina</taxon>
        <taxon>Eurotiomycetes</taxon>
        <taxon>Eurotiomycetidae</taxon>
        <taxon>Eurotiales</taxon>
        <taxon>Trichocomaceae</taxon>
        <taxon>Talaromyces</taxon>
        <taxon>Talaromyces sect. Bacilispori</taxon>
    </lineage>
</organism>
<dbReference type="PANTHER" id="PTHR23502:SF68">
    <property type="entry name" value="MULTIDRUG TRANSPORTER, PUTATIVE (AFU_ORTHOLOGUE AFUA_3G01120)-RELATED"/>
    <property type="match status" value="1"/>
</dbReference>
<evidence type="ECO:0000313" key="10">
    <source>
        <dbReference type="Proteomes" id="UP001201262"/>
    </source>
</evidence>
<keyword evidence="3 7" id="KW-0812">Transmembrane</keyword>
<dbReference type="GO" id="GO:0016020">
    <property type="term" value="C:membrane"/>
    <property type="evidence" value="ECO:0007669"/>
    <property type="project" value="UniProtKB-SubCell"/>
</dbReference>
<feature type="compositionally biased region" description="Polar residues" evidence="6">
    <location>
        <begin position="24"/>
        <end position="45"/>
    </location>
</feature>
<dbReference type="Proteomes" id="UP001201262">
    <property type="component" value="Unassembled WGS sequence"/>
</dbReference>
<evidence type="ECO:0000256" key="4">
    <source>
        <dbReference type="ARBA" id="ARBA00022989"/>
    </source>
</evidence>
<feature type="transmembrane region" description="Helical" evidence="7">
    <location>
        <begin position="318"/>
        <end position="342"/>
    </location>
</feature>
<feature type="domain" description="Major facilitator superfamily (MFS) profile" evidence="8">
    <location>
        <begin position="93"/>
        <end position="523"/>
    </location>
</feature>
<proteinExistence type="inferred from homology"/>
<evidence type="ECO:0000256" key="2">
    <source>
        <dbReference type="ARBA" id="ARBA00008335"/>
    </source>
</evidence>
<evidence type="ECO:0000256" key="6">
    <source>
        <dbReference type="SAM" id="MobiDB-lite"/>
    </source>
</evidence>
<dbReference type="Pfam" id="PF07690">
    <property type="entry name" value="MFS_1"/>
    <property type="match status" value="1"/>
</dbReference>
<dbReference type="SUPFAM" id="SSF103473">
    <property type="entry name" value="MFS general substrate transporter"/>
    <property type="match status" value="1"/>
</dbReference>
<feature type="transmembrane region" description="Helical" evidence="7">
    <location>
        <begin position="407"/>
        <end position="425"/>
    </location>
</feature>
<feature type="transmembrane region" description="Helical" evidence="7">
    <location>
        <begin position="94"/>
        <end position="116"/>
    </location>
</feature>
<comment type="caution">
    <text evidence="9">The sequence shown here is derived from an EMBL/GenBank/DDBJ whole genome shotgun (WGS) entry which is preliminary data.</text>
</comment>
<feature type="region of interest" description="Disordered" evidence="6">
    <location>
        <begin position="23"/>
        <end position="45"/>
    </location>
</feature>
<evidence type="ECO:0000256" key="5">
    <source>
        <dbReference type="ARBA" id="ARBA00023136"/>
    </source>
</evidence>
<comment type="similarity">
    <text evidence="2">Belongs to the major facilitator superfamily.</text>
</comment>
<feature type="transmembrane region" description="Helical" evidence="7">
    <location>
        <begin position="185"/>
        <end position="209"/>
    </location>
</feature>
<feature type="transmembrane region" description="Helical" evidence="7">
    <location>
        <begin position="496"/>
        <end position="518"/>
    </location>
</feature>
<name>A0AAD4L8X8_9EURO</name>
<dbReference type="AlphaFoldDB" id="A0AAD4L8X8"/>
<dbReference type="RefSeq" id="XP_046078660.1">
    <property type="nucleotide sequence ID" value="XM_046212492.1"/>
</dbReference>
<dbReference type="PROSITE" id="PS50850">
    <property type="entry name" value="MFS"/>
    <property type="match status" value="1"/>
</dbReference>